<evidence type="ECO:0000259" key="2">
    <source>
        <dbReference type="PROSITE" id="PS51194"/>
    </source>
</evidence>
<evidence type="ECO:0000313" key="4">
    <source>
        <dbReference type="Proteomes" id="UP000007041"/>
    </source>
</evidence>
<keyword evidence="3" id="KW-0547">Nucleotide-binding</keyword>
<dbReference type="Proteomes" id="UP000007041">
    <property type="component" value="Chromosome"/>
</dbReference>
<dbReference type="AlphaFoldDB" id="E3PR68"/>
<dbReference type="InterPro" id="IPR001650">
    <property type="entry name" value="Helicase_C-like"/>
</dbReference>
<keyword evidence="3" id="KW-0347">Helicase</keyword>
<dbReference type="STRING" id="1511.CLOST_0064"/>
<dbReference type="GO" id="GO:0005829">
    <property type="term" value="C:cytosol"/>
    <property type="evidence" value="ECO:0007669"/>
    <property type="project" value="TreeGrafter"/>
</dbReference>
<dbReference type="EMBL" id="FP565809">
    <property type="protein sequence ID" value="CBH20194.1"/>
    <property type="molecule type" value="Genomic_DNA"/>
</dbReference>
<organism evidence="3 4">
    <name type="scientific">Acetoanaerobium sticklandii (strain ATCC 12662 / DSM 519 / JCM 1433 / CCUG 9281 / NCIMB 10654 / HF)</name>
    <name type="common">Clostridium sticklandii</name>
    <dbReference type="NCBI Taxonomy" id="499177"/>
    <lineage>
        <taxon>Bacteria</taxon>
        <taxon>Bacillati</taxon>
        <taxon>Bacillota</taxon>
        <taxon>Clostridia</taxon>
        <taxon>Peptostreptococcales</taxon>
        <taxon>Filifactoraceae</taxon>
        <taxon>Acetoanaerobium</taxon>
    </lineage>
</organism>
<sequence>MSLEYMENYFKYSKPNILGNEELRYPQVEAYIEIKEYFNSEYDNRNALVVLPTGVGKTGFMAIAPFGVSGGRVLIVTPYAAIKNTVIDALNPDIYNNFWLKRNVFSSRKFLPTIIEYNGQDTPMEVLNKANIVILNIHKLQSRLDSSLINRVSKDFFDMIIIDEAHHSTADTWVECVNYFDKSKVLKLTGTPFRTDKKEINGKLIYKYPLSRAMANGYVKSLRNNIFIPDELRLTIDKNTDKTYSIQELYALNLKDMEWITRSVALSEDCSEKIVKESIRLLEKKKNIGSKIPHKIIAVACSIYHGEEILKLYEKHGYSVALIHSNLEERKKERLFDEIKNNLVDVVVNVAMLGEGYDHPYLSIAAIFRPFRNELPYAQFIGRILRFIEDDDAQVEDNIGEVIAHKNLELEHLWEKYKVEIQESEIIKRLKDYDDIINKELDSKSTSVDSEEEELGKVINIGAYRVESEEYLSTELFELSKKKDAELKQKIRDLKKIFGDNITDEQAKLIIQQAESDEDETKRPDLLYSKKKKNIDARIKEDIVPRLMVQYDIDKDKNYLKDLSIIKTKCNYIAKYVNKNDGILAFYINDCLKKAIGKERKKWTDEDLDKGLNILDDLEKQLDYSLENQVDNLKKR</sequence>
<evidence type="ECO:0000259" key="1">
    <source>
        <dbReference type="PROSITE" id="PS51192"/>
    </source>
</evidence>
<dbReference type="GO" id="GO:0016787">
    <property type="term" value="F:hydrolase activity"/>
    <property type="evidence" value="ECO:0007669"/>
    <property type="project" value="InterPro"/>
</dbReference>
<feature type="domain" description="Helicase C-terminal" evidence="2">
    <location>
        <begin position="284"/>
        <end position="456"/>
    </location>
</feature>
<proteinExistence type="predicted"/>
<protein>
    <submittedName>
        <fullName evidence="3">Putative Similarities with helicase</fullName>
    </submittedName>
</protein>
<dbReference type="eggNOG" id="COG1061">
    <property type="taxonomic scope" value="Bacteria"/>
</dbReference>
<keyword evidence="3" id="KW-0378">Hydrolase</keyword>
<dbReference type="GO" id="GO:0004386">
    <property type="term" value="F:helicase activity"/>
    <property type="evidence" value="ECO:0007669"/>
    <property type="project" value="UniProtKB-KW"/>
</dbReference>
<gene>
    <name evidence="3" type="ordered locus">CLOST_0064</name>
</gene>
<dbReference type="InterPro" id="IPR006935">
    <property type="entry name" value="Helicase/UvrB_N"/>
</dbReference>
<dbReference type="BioCyc" id="CSTI499177:GJE9-68-MONOMER"/>
<dbReference type="RefSeq" id="WP_013360287.1">
    <property type="nucleotide sequence ID" value="NC_014614.1"/>
</dbReference>
<name>E3PR68_ACESD</name>
<dbReference type="Gene3D" id="3.40.50.300">
    <property type="entry name" value="P-loop containing nucleotide triphosphate hydrolases"/>
    <property type="match status" value="2"/>
</dbReference>
<dbReference type="KEGG" id="cst:CLOST_0064"/>
<dbReference type="InterPro" id="IPR050742">
    <property type="entry name" value="Helicase_Restrict-Modif_Enz"/>
</dbReference>
<dbReference type="PANTHER" id="PTHR47396">
    <property type="entry name" value="TYPE I RESTRICTION ENZYME ECOKI R PROTEIN"/>
    <property type="match status" value="1"/>
</dbReference>
<dbReference type="Pfam" id="PF04851">
    <property type="entry name" value="ResIII"/>
    <property type="match status" value="1"/>
</dbReference>
<accession>E3PR68</accession>
<dbReference type="InterPro" id="IPR014001">
    <property type="entry name" value="Helicase_ATP-bd"/>
</dbReference>
<dbReference type="InterPro" id="IPR027417">
    <property type="entry name" value="P-loop_NTPase"/>
</dbReference>
<dbReference type="SMART" id="SM00490">
    <property type="entry name" value="HELICc"/>
    <property type="match status" value="1"/>
</dbReference>
<dbReference type="GO" id="GO:0005524">
    <property type="term" value="F:ATP binding"/>
    <property type="evidence" value="ECO:0007669"/>
    <property type="project" value="InterPro"/>
</dbReference>
<dbReference type="PANTHER" id="PTHR47396:SF1">
    <property type="entry name" value="ATP-DEPENDENT HELICASE IRC3-RELATED"/>
    <property type="match status" value="1"/>
</dbReference>
<dbReference type="PROSITE" id="PS51194">
    <property type="entry name" value="HELICASE_CTER"/>
    <property type="match status" value="1"/>
</dbReference>
<dbReference type="PROSITE" id="PS51192">
    <property type="entry name" value="HELICASE_ATP_BIND_1"/>
    <property type="match status" value="1"/>
</dbReference>
<feature type="domain" description="Helicase ATP-binding" evidence="1">
    <location>
        <begin position="38"/>
        <end position="210"/>
    </location>
</feature>
<dbReference type="SMART" id="SM00487">
    <property type="entry name" value="DEXDc"/>
    <property type="match status" value="1"/>
</dbReference>
<reference evidence="4" key="1">
    <citation type="journal article" date="2010" name="BMC Genomics">
        <title>Clostridium sticklandii, a specialist in amino acid degradation:revisiting its metabolism through its genome sequence.</title>
        <authorList>
            <person name="Fonknechten N."/>
            <person name="Chaussonnerie S."/>
            <person name="Tricot S."/>
            <person name="Lajus A."/>
            <person name="Andreesen J.R."/>
            <person name="Perchat N."/>
            <person name="Pelletier E."/>
            <person name="Gouyvenoux M."/>
            <person name="Barbe V."/>
            <person name="Salanoubat M."/>
            <person name="Le Paslier D."/>
            <person name="Weissenbach J."/>
            <person name="Cohen G.N."/>
            <person name="Kreimeyer A."/>
        </authorList>
    </citation>
    <scope>NUCLEOTIDE SEQUENCE [LARGE SCALE GENOMIC DNA]</scope>
    <source>
        <strain evidence="4">ATCC 12662 / DSM 519 / JCM 1433 / CCUG 9281 / NCIMB 10654 / HF</strain>
    </source>
</reference>
<dbReference type="GO" id="GO:0003677">
    <property type="term" value="F:DNA binding"/>
    <property type="evidence" value="ECO:0007669"/>
    <property type="project" value="InterPro"/>
</dbReference>
<evidence type="ECO:0000313" key="3">
    <source>
        <dbReference type="EMBL" id="CBH20194.1"/>
    </source>
</evidence>
<dbReference type="HOGENOM" id="CLU_019933_0_0_9"/>
<dbReference type="Pfam" id="PF00271">
    <property type="entry name" value="Helicase_C"/>
    <property type="match status" value="1"/>
</dbReference>
<dbReference type="SUPFAM" id="SSF52540">
    <property type="entry name" value="P-loop containing nucleoside triphosphate hydrolases"/>
    <property type="match status" value="1"/>
</dbReference>
<keyword evidence="4" id="KW-1185">Reference proteome</keyword>
<dbReference type="CDD" id="cd18785">
    <property type="entry name" value="SF2_C"/>
    <property type="match status" value="1"/>
</dbReference>
<dbReference type="GeneID" id="35557478"/>
<keyword evidence="3" id="KW-0067">ATP-binding</keyword>